<dbReference type="PANTHER" id="PTHR43734:SF1">
    <property type="entry name" value="PHYTOENE DESATURASE"/>
    <property type="match status" value="1"/>
</dbReference>
<dbReference type="PRINTS" id="PR00419">
    <property type="entry name" value="ADXRDTASE"/>
</dbReference>
<feature type="domain" description="Amine oxidase" evidence="2">
    <location>
        <begin position="11"/>
        <end position="477"/>
    </location>
</feature>
<proteinExistence type="inferred from homology"/>
<protein>
    <submittedName>
        <fullName evidence="3">FAD-dependent oxidoreductase</fullName>
    </submittedName>
</protein>
<dbReference type="InterPro" id="IPR002937">
    <property type="entry name" value="Amino_oxidase"/>
</dbReference>
<dbReference type="PANTHER" id="PTHR43734">
    <property type="entry name" value="PHYTOENE DESATURASE"/>
    <property type="match status" value="1"/>
</dbReference>
<dbReference type="Gene3D" id="3.50.50.60">
    <property type="entry name" value="FAD/NAD(P)-binding domain"/>
    <property type="match status" value="2"/>
</dbReference>
<dbReference type="EMBL" id="WNKV01000006">
    <property type="protein sequence ID" value="MTW16421.1"/>
    <property type="molecule type" value="Genomic_DNA"/>
</dbReference>
<evidence type="ECO:0000313" key="3">
    <source>
        <dbReference type="EMBL" id="MTW16421.1"/>
    </source>
</evidence>
<dbReference type="Gene3D" id="3.90.660.50">
    <property type="match status" value="1"/>
</dbReference>
<evidence type="ECO:0000256" key="1">
    <source>
        <dbReference type="ARBA" id="ARBA00006046"/>
    </source>
</evidence>
<gene>
    <name evidence="3" type="ORF">GJ689_09375</name>
</gene>
<dbReference type="Proteomes" id="UP000438991">
    <property type="component" value="Unassembled WGS sequence"/>
</dbReference>
<dbReference type="Pfam" id="PF01593">
    <property type="entry name" value="Amino_oxidase"/>
    <property type="match status" value="1"/>
</dbReference>
<dbReference type="AlphaFoldDB" id="A0A9X4XQ20"/>
<dbReference type="InterPro" id="IPR036188">
    <property type="entry name" value="FAD/NAD-bd_sf"/>
</dbReference>
<dbReference type="SUPFAM" id="SSF51905">
    <property type="entry name" value="FAD/NAD(P)-binding domain"/>
    <property type="match status" value="1"/>
</dbReference>
<sequence length="478" mass="50888">MRSVGIVGGGVSGLAAAVLLARKGVAVTVYEAGPKLGGSCGTTEIDGYVFSDGAVYVALPEIIDIAFDRLGLDRRAVLPLRPITAVQTTRLPDGTTVTFNRGLDVRIAPAGRASDGASARQELEAVLAKWRPVLALLTDEILVRPFSLPRLLWKGWRHLPKLRGTVAAELDRMIGDPALRAALAAVTLYTGLPPERMPVVQIVGLVAMLADRFFLPEGGMGRIPAVLAEALGRHGGEVHLDARVSRILVEHGRVAGLEVEGHGRRAFDAVISSTSAMTTVTRLLDPAHVSAGHCRKVATAPLSHRALSLQLGLSGIIDAPSHFMSRVPFMDELQRMLRPSDGPPEWLAYTVPTVTMPELAPPGGSIVELYPAIDQNLSADGWTDERANAVADATIETLARLHHLTIAVRRVRSPRHFQDRMNLYAGAIYGLSPAADARAQFPHRTSVPGLCQAGQTTYPGYGIGTALMSGIFAAEAIG</sequence>
<evidence type="ECO:0000259" key="2">
    <source>
        <dbReference type="Pfam" id="PF01593"/>
    </source>
</evidence>
<dbReference type="GO" id="GO:0016491">
    <property type="term" value="F:oxidoreductase activity"/>
    <property type="evidence" value="ECO:0007669"/>
    <property type="project" value="InterPro"/>
</dbReference>
<reference evidence="3 4" key="1">
    <citation type="submission" date="2019-11" db="EMBL/GenBank/DDBJ databases">
        <title>Whole-genome sequence of Rhodoplanes serenus DSM 18633, type strain.</title>
        <authorList>
            <person name="Kyndt J.A."/>
            <person name="Meyer T.E."/>
        </authorList>
    </citation>
    <scope>NUCLEOTIDE SEQUENCE [LARGE SCALE GENOMIC DNA]</scope>
    <source>
        <strain evidence="3 4">DSM 18633</strain>
    </source>
</reference>
<organism evidence="3 4">
    <name type="scientific">Rhodoplanes serenus</name>
    <dbReference type="NCBI Taxonomy" id="200615"/>
    <lineage>
        <taxon>Bacteria</taxon>
        <taxon>Pseudomonadati</taxon>
        <taxon>Pseudomonadota</taxon>
        <taxon>Alphaproteobacteria</taxon>
        <taxon>Hyphomicrobiales</taxon>
        <taxon>Nitrobacteraceae</taxon>
        <taxon>Rhodoplanes</taxon>
    </lineage>
</organism>
<accession>A0A9X4XQ20</accession>
<name>A0A9X4XQ20_9BRAD</name>
<evidence type="ECO:0000313" key="4">
    <source>
        <dbReference type="Proteomes" id="UP000438991"/>
    </source>
</evidence>
<comment type="similarity">
    <text evidence="1">Belongs to the carotenoid/retinoid oxidoreductase family.</text>
</comment>
<comment type="caution">
    <text evidence="3">The sequence shown here is derived from an EMBL/GenBank/DDBJ whole genome shotgun (WGS) entry which is preliminary data.</text>
</comment>